<dbReference type="STRING" id="3750.A0A498JTF9"/>
<dbReference type="InterPro" id="IPR027433">
    <property type="entry name" value="Lipoxygenase_dom_3"/>
</dbReference>
<keyword evidence="2" id="KW-0223">Dioxygenase</keyword>
<dbReference type="InterPro" id="IPR013819">
    <property type="entry name" value="LipOase_C"/>
</dbReference>
<dbReference type="AlphaFoldDB" id="A0A498JTF9"/>
<dbReference type="Proteomes" id="UP000290289">
    <property type="component" value="Chromosome 5"/>
</dbReference>
<dbReference type="GO" id="GO:0016702">
    <property type="term" value="F:oxidoreductase activity, acting on single donors with incorporation of molecular oxygen, incorporation of two atoms of oxygen"/>
    <property type="evidence" value="ECO:0007669"/>
    <property type="project" value="InterPro"/>
</dbReference>
<proteinExistence type="predicted"/>
<dbReference type="InterPro" id="IPR000907">
    <property type="entry name" value="LipOase"/>
</dbReference>
<evidence type="ECO:0000256" key="3">
    <source>
        <dbReference type="ARBA" id="ARBA00023002"/>
    </source>
</evidence>
<evidence type="ECO:0000259" key="4">
    <source>
        <dbReference type="PROSITE" id="PS51393"/>
    </source>
</evidence>
<reference evidence="5 6" key="1">
    <citation type="submission" date="2018-10" db="EMBL/GenBank/DDBJ databases">
        <title>A high-quality apple genome assembly.</title>
        <authorList>
            <person name="Hu J."/>
        </authorList>
    </citation>
    <scope>NUCLEOTIDE SEQUENCE [LARGE SCALE GENOMIC DNA]</scope>
    <source>
        <strain evidence="6">cv. HFTH1</strain>
        <tissue evidence="5">Young leaf</tissue>
    </source>
</reference>
<dbReference type="SUPFAM" id="SSF48484">
    <property type="entry name" value="Lipoxigenase"/>
    <property type="match status" value="1"/>
</dbReference>
<dbReference type="GO" id="GO:0034440">
    <property type="term" value="P:lipid oxidation"/>
    <property type="evidence" value="ECO:0007669"/>
    <property type="project" value="InterPro"/>
</dbReference>
<organism evidence="5 6">
    <name type="scientific">Malus domestica</name>
    <name type="common">Apple</name>
    <name type="synonym">Pyrus malus</name>
    <dbReference type="NCBI Taxonomy" id="3750"/>
    <lineage>
        <taxon>Eukaryota</taxon>
        <taxon>Viridiplantae</taxon>
        <taxon>Streptophyta</taxon>
        <taxon>Embryophyta</taxon>
        <taxon>Tracheophyta</taxon>
        <taxon>Spermatophyta</taxon>
        <taxon>Magnoliopsida</taxon>
        <taxon>eudicotyledons</taxon>
        <taxon>Gunneridae</taxon>
        <taxon>Pentapetalae</taxon>
        <taxon>rosids</taxon>
        <taxon>fabids</taxon>
        <taxon>Rosales</taxon>
        <taxon>Rosaceae</taxon>
        <taxon>Amygdaloideae</taxon>
        <taxon>Maleae</taxon>
        <taxon>Malus</taxon>
    </lineage>
</organism>
<keyword evidence="3" id="KW-0560">Oxidoreductase</keyword>
<dbReference type="Gene3D" id="4.10.372.10">
    <property type="entry name" value="Lipoxygenase-1, Domain 3"/>
    <property type="match status" value="1"/>
</dbReference>
<dbReference type="InterPro" id="IPR036226">
    <property type="entry name" value="LipOase_C_sf"/>
</dbReference>
<keyword evidence="1" id="KW-0479">Metal-binding</keyword>
<dbReference type="PROSITE" id="PS51393">
    <property type="entry name" value="LIPOXYGENASE_3"/>
    <property type="match status" value="1"/>
</dbReference>
<evidence type="ECO:0000256" key="2">
    <source>
        <dbReference type="ARBA" id="ARBA00022964"/>
    </source>
</evidence>
<feature type="domain" description="Lipoxygenase" evidence="4">
    <location>
        <begin position="1"/>
        <end position="96"/>
    </location>
</feature>
<dbReference type="PANTHER" id="PTHR11771">
    <property type="entry name" value="LIPOXYGENASE"/>
    <property type="match status" value="1"/>
</dbReference>
<accession>A0A498JTF9</accession>
<dbReference type="GO" id="GO:0046872">
    <property type="term" value="F:metal ion binding"/>
    <property type="evidence" value="ECO:0007669"/>
    <property type="project" value="UniProtKB-KW"/>
</dbReference>
<comment type="caution">
    <text evidence="5">The sequence shown here is derived from an EMBL/GenBank/DDBJ whole genome shotgun (WGS) entry which is preliminary data.</text>
</comment>
<gene>
    <name evidence="5" type="ORF">DVH24_011514</name>
</gene>
<dbReference type="Pfam" id="PF00305">
    <property type="entry name" value="Lipoxygenase"/>
    <property type="match status" value="1"/>
</dbReference>
<evidence type="ECO:0000313" key="5">
    <source>
        <dbReference type="EMBL" id="RXH99189.1"/>
    </source>
</evidence>
<dbReference type="EMBL" id="RDQH01000331">
    <property type="protein sequence ID" value="RXH99189.1"/>
    <property type="molecule type" value="Genomic_DNA"/>
</dbReference>
<keyword evidence="6" id="KW-1185">Reference proteome</keyword>
<protein>
    <recommendedName>
        <fullName evidence="4">Lipoxygenase domain-containing protein</fullName>
    </recommendedName>
</protein>
<sequence>MDQIVLYSDTSLLENEKQKMKLPLPNIFSKVQENLKFDPPKLISRDTSSCLRDDEFGRQAVAGINPLSIERLTVFPPVSKLDPSMAHKSQHSRRNI</sequence>
<evidence type="ECO:0000313" key="6">
    <source>
        <dbReference type="Proteomes" id="UP000290289"/>
    </source>
</evidence>
<name>A0A498JTF9_MALDO</name>
<evidence type="ECO:0000256" key="1">
    <source>
        <dbReference type="ARBA" id="ARBA00022723"/>
    </source>
</evidence>